<proteinExistence type="predicted"/>
<dbReference type="PANTHER" id="PTHR28037">
    <property type="entry name" value="ALCOHOL O-ACETYLTRANSFERASE 1-RELATED"/>
    <property type="match status" value="1"/>
</dbReference>
<dbReference type="EMBL" id="JADGJH010001037">
    <property type="protein sequence ID" value="KAJ3119645.1"/>
    <property type="molecule type" value="Genomic_DNA"/>
</dbReference>
<comment type="caution">
    <text evidence="1">The sequence shown here is derived from an EMBL/GenBank/DDBJ whole genome shotgun (WGS) entry which is preliminary data.</text>
</comment>
<dbReference type="Proteomes" id="UP001211907">
    <property type="component" value="Unassembled WGS sequence"/>
</dbReference>
<evidence type="ECO:0008006" key="3">
    <source>
        <dbReference type="Google" id="ProtNLM"/>
    </source>
</evidence>
<dbReference type="AlphaFoldDB" id="A0AAD5SYN8"/>
<gene>
    <name evidence="1" type="ORF">HK100_000212</name>
</gene>
<reference evidence="1" key="1">
    <citation type="submission" date="2020-05" db="EMBL/GenBank/DDBJ databases">
        <title>Phylogenomic resolution of chytrid fungi.</title>
        <authorList>
            <person name="Stajich J.E."/>
            <person name="Amses K."/>
            <person name="Simmons R."/>
            <person name="Seto K."/>
            <person name="Myers J."/>
            <person name="Bonds A."/>
            <person name="Quandt C.A."/>
            <person name="Barry K."/>
            <person name="Liu P."/>
            <person name="Grigoriev I."/>
            <person name="Longcore J.E."/>
            <person name="James T.Y."/>
        </authorList>
    </citation>
    <scope>NUCLEOTIDE SEQUENCE</scope>
    <source>
        <strain evidence="1">JEL0513</strain>
    </source>
</reference>
<sequence length="528" mass="59088">MNDKEFVRKLNAKEASYLANTHEFTNFAYSFRISLDAFNSLAAFTSAAKRSLECITKAHPLACCNVAVSAFARALVFRKAKLSDLRVETAPSGSSLDSVLLSEIAIPIQVFHEPLVRIVLVLPTEAEINSEFHHPKNAGVVFTFAHVGFDGTVAAHIITMWLNELLDSGSLNSLSETPQYSQQDVLVLESDMIPTSERTWQKFIRFVLNTLGLLVFIFFKSRPTIIKPSTAAPKSLDQIDKELLLLLRNKQEAKNAQLTLFRSRFLNPEETEKVIQRAKRYGVSVTALICGALATAIACSKLLPQNNSRPPVFLPFSFLIILLDRKKNTISILSALAINGRQARFISPQTDGAFNYILLAPHVSIKIIDENSGEKLVTESHIQADLIKFELDRRLKSNEPLQMARFLPSPAKVFLTWFNKASWVSRIVITPKEAPDFNAVKFSAARLPICYALSNVGRIRSSSMSEILKVSDFRMVCTMRDEGNLRRIEANAVTFNKKMTISLQTLYGMVDAVDLDLLEERLYNILLG</sequence>
<evidence type="ECO:0000313" key="2">
    <source>
        <dbReference type="Proteomes" id="UP001211907"/>
    </source>
</evidence>
<organism evidence="1 2">
    <name type="scientific">Physocladia obscura</name>
    <dbReference type="NCBI Taxonomy" id="109957"/>
    <lineage>
        <taxon>Eukaryota</taxon>
        <taxon>Fungi</taxon>
        <taxon>Fungi incertae sedis</taxon>
        <taxon>Chytridiomycota</taxon>
        <taxon>Chytridiomycota incertae sedis</taxon>
        <taxon>Chytridiomycetes</taxon>
        <taxon>Chytridiales</taxon>
        <taxon>Chytriomycetaceae</taxon>
        <taxon>Physocladia</taxon>
    </lineage>
</organism>
<dbReference type="InterPro" id="IPR052058">
    <property type="entry name" value="Alcohol_O-acetyltransferase"/>
</dbReference>
<accession>A0AAD5SYN8</accession>
<keyword evidence="2" id="KW-1185">Reference proteome</keyword>
<name>A0AAD5SYN8_9FUNG</name>
<evidence type="ECO:0000313" key="1">
    <source>
        <dbReference type="EMBL" id="KAJ3119645.1"/>
    </source>
</evidence>
<protein>
    <recommendedName>
        <fullName evidence="3">Alcohol acetyltransferase</fullName>
    </recommendedName>
</protein>
<dbReference type="PANTHER" id="PTHR28037:SF1">
    <property type="entry name" value="ALCOHOL O-ACETYLTRANSFERASE 1-RELATED"/>
    <property type="match status" value="1"/>
</dbReference>